<evidence type="ECO:0000313" key="2">
    <source>
        <dbReference type="Proteomes" id="UP000239899"/>
    </source>
</evidence>
<dbReference type="Gene3D" id="3.90.280.10">
    <property type="entry name" value="PEBP-like"/>
    <property type="match status" value="1"/>
</dbReference>
<protein>
    <submittedName>
        <fullName evidence="1">CEN 1</fullName>
    </submittedName>
</protein>
<evidence type="ECO:0000313" key="1">
    <source>
        <dbReference type="EMBL" id="PRW18385.1"/>
    </source>
</evidence>
<dbReference type="AlphaFoldDB" id="A0A2P6TBZ3"/>
<accession>A0A2P6TBZ3</accession>
<sequence length="145" mass="15329">MAVGPGAAVTIDQLQAPPRIDLDGEGLFCLMAVCLAGSEQQELCWCVSNVPDYEFGLGLQVASYMPPSALPPYRLVFLLYRQPGDDPMDLQVAGADAVPRKLNEAAAPTDSLPQQGGRAAFDAKQCAADNCLGHPVAVSWVEVQA</sequence>
<dbReference type="OrthoDB" id="10657836at2759"/>
<keyword evidence="2" id="KW-1185">Reference proteome</keyword>
<organism evidence="1 2">
    <name type="scientific">Chlorella sorokiniana</name>
    <name type="common">Freshwater green alga</name>
    <dbReference type="NCBI Taxonomy" id="3076"/>
    <lineage>
        <taxon>Eukaryota</taxon>
        <taxon>Viridiplantae</taxon>
        <taxon>Chlorophyta</taxon>
        <taxon>core chlorophytes</taxon>
        <taxon>Trebouxiophyceae</taxon>
        <taxon>Chlorellales</taxon>
        <taxon>Chlorellaceae</taxon>
        <taxon>Chlorella clade</taxon>
        <taxon>Chlorella</taxon>
    </lineage>
</organism>
<reference evidence="1 2" key="1">
    <citation type="journal article" date="2018" name="Plant J.">
        <title>Genome sequences of Chlorella sorokiniana UTEX 1602 and Micractinium conductrix SAG 241.80: implications to maltose excretion by a green alga.</title>
        <authorList>
            <person name="Arriola M.B."/>
            <person name="Velmurugan N."/>
            <person name="Zhang Y."/>
            <person name="Plunkett M.H."/>
            <person name="Hondzo H."/>
            <person name="Barney B.M."/>
        </authorList>
    </citation>
    <scope>NUCLEOTIDE SEQUENCE [LARGE SCALE GENOMIC DNA]</scope>
    <source>
        <strain evidence="2">UTEX 1602</strain>
    </source>
</reference>
<name>A0A2P6TBZ3_CHLSO</name>
<gene>
    <name evidence="1" type="ORF">C2E21_9327</name>
</gene>
<dbReference type="SUPFAM" id="SSF49777">
    <property type="entry name" value="PEBP-like"/>
    <property type="match status" value="1"/>
</dbReference>
<proteinExistence type="predicted"/>
<comment type="caution">
    <text evidence="1">The sequence shown here is derived from an EMBL/GenBank/DDBJ whole genome shotgun (WGS) entry which is preliminary data.</text>
</comment>
<dbReference type="EMBL" id="LHPG02000026">
    <property type="protein sequence ID" value="PRW18385.1"/>
    <property type="molecule type" value="Genomic_DNA"/>
</dbReference>
<dbReference type="InterPro" id="IPR036610">
    <property type="entry name" value="PEBP-like_sf"/>
</dbReference>
<dbReference type="Proteomes" id="UP000239899">
    <property type="component" value="Unassembled WGS sequence"/>
</dbReference>